<keyword evidence="3" id="KW-1185">Reference proteome</keyword>
<feature type="compositionally biased region" description="Basic and acidic residues" evidence="1">
    <location>
        <begin position="87"/>
        <end position="97"/>
    </location>
</feature>
<dbReference type="EMBL" id="JAVREV010000012">
    <property type="protein sequence ID" value="MDT0445133.1"/>
    <property type="molecule type" value="Genomic_DNA"/>
</dbReference>
<evidence type="ECO:0000256" key="1">
    <source>
        <dbReference type="SAM" id="MobiDB-lite"/>
    </source>
</evidence>
<feature type="region of interest" description="Disordered" evidence="1">
    <location>
        <begin position="50"/>
        <end position="97"/>
    </location>
</feature>
<evidence type="ECO:0000313" key="3">
    <source>
        <dbReference type="Proteomes" id="UP001183615"/>
    </source>
</evidence>
<dbReference type="Proteomes" id="UP001183615">
    <property type="component" value="Unassembled WGS sequence"/>
</dbReference>
<organism evidence="2 3">
    <name type="scientific">Streptomyces johnsoniae</name>
    <dbReference type="NCBI Taxonomy" id="3075532"/>
    <lineage>
        <taxon>Bacteria</taxon>
        <taxon>Bacillati</taxon>
        <taxon>Actinomycetota</taxon>
        <taxon>Actinomycetes</taxon>
        <taxon>Kitasatosporales</taxon>
        <taxon>Streptomycetaceae</taxon>
        <taxon>Streptomyces</taxon>
    </lineage>
</organism>
<gene>
    <name evidence="2" type="ORF">RM779_21380</name>
</gene>
<feature type="compositionally biased region" description="Basic residues" evidence="1">
    <location>
        <begin position="75"/>
        <end position="86"/>
    </location>
</feature>
<comment type="caution">
    <text evidence="2">The sequence shown here is derived from an EMBL/GenBank/DDBJ whole genome shotgun (WGS) entry which is preliminary data.</text>
</comment>
<accession>A0ABU2S823</accession>
<proteinExistence type="predicted"/>
<reference evidence="3" key="1">
    <citation type="submission" date="2023-07" db="EMBL/GenBank/DDBJ databases">
        <title>30 novel species of actinomycetes from the DSMZ collection.</title>
        <authorList>
            <person name="Nouioui I."/>
        </authorList>
    </citation>
    <scope>NUCLEOTIDE SEQUENCE [LARGE SCALE GENOMIC DNA]</scope>
    <source>
        <strain evidence="3">DSM 41886</strain>
    </source>
</reference>
<protein>
    <submittedName>
        <fullName evidence="2">Uncharacterized protein</fullName>
    </submittedName>
</protein>
<name>A0ABU2S823_9ACTN</name>
<evidence type="ECO:0000313" key="2">
    <source>
        <dbReference type="EMBL" id="MDT0445133.1"/>
    </source>
</evidence>
<dbReference type="RefSeq" id="WP_311619351.1">
    <property type="nucleotide sequence ID" value="NZ_JAVREV010000012.1"/>
</dbReference>
<sequence length="97" mass="10954">MHAVSIRNTISFANFWKQFDEDRNLKDPGAQEAPAAAFLDQLAWWGRAPEDARTARPHQARALRGRPGGLGGVRGRSRGLRHRPRRVRADRSNSRCP</sequence>
<feature type="compositionally biased region" description="Basic residues" evidence="1">
    <location>
        <begin position="55"/>
        <end position="64"/>
    </location>
</feature>